<proteinExistence type="predicted"/>
<dbReference type="InterPro" id="IPR037107">
    <property type="entry name" value="Put_OMP_sf"/>
</dbReference>
<evidence type="ECO:0000313" key="2">
    <source>
        <dbReference type="EMBL" id="SFK61674.1"/>
    </source>
</evidence>
<dbReference type="Pfam" id="PF09982">
    <property type="entry name" value="LpxR"/>
    <property type="match status" value="1"/>
</dbReference>
<evidence type="ECO:0008006" key="4">
    <source>
        <dbReference type="Google" id="ProtNLM"/>
    </source>
</evidence>
<evidence type="ECO:0000313" key="3">
    <source>
        <dbReference type="Proteomes" id="UP000199473"/>
    </source>
</evidence>
<dbReference type="InterPro" id="IPR018707">
    <property type="entry name" value="LpxR"/>
</dbReference>
<feature type="signal peptide" evidence="1">
    <location>
        <begin position="1"/>
        <end position="17"/>
    </location>
</feature>
<accession>A0A1I4AYZ8</accession>
<dbReference type="EMBL" id="FOSQ01000004">
    <property type="protein sequence ID" value="SFK61674.1"/>
    <property type="molecule type" value="Genomic_DNA"/>
</dbReference>
<gene>
    <name evidence="2" type="ORF">SAMN02745775_104307</name>
</gene>
<dbReference type="AlphaFoldDB" id="A0A1I4AYZ8"/>
<reference evidence="2 3" key="1">
    <citation type="submission" date="2016-10" db="EMBL/GenBank/DDBJ databases">
        <authorList>
            <person name="de Groot N.N."/>
        </authorList>
    </citation>
    <scope>NUCLEOTIDE SEQUENCE [LARGE SCALE GENOMIC DNA]</scope>
    <source>
        <strain evidence="2 3">DSM 19981</strain>
    </source>
</reference>
<feature type="chain" id="PRO_5011589715" description="Lipid A deacylase LpxR family protein" evidence="1">
    <location>
        <begin position="18"/>
        <end position="337"/>
    </location>
</feature>
<dbReference type="OrthoDB" id="9776275at2"/>
<protein>
    <recommendedName>
        <fullName evidence="4">Lipid A deacylase LpxR family protein</fullName>
    </recommendedName>
</protein>
<evidence type="ECO:0000256" key="1">
    <source>
        <dbReference type="SAM" id="SignalP"/>
    </source>
</evidence>
<dbReference type="Proteomes" id="UP000199473">
    <property type="component" value="Unassembled WGS sequence"/>
</dbReference>
<sequence length="337" mass="36637">MRHLLLPLLLLAGPALAQVPPLAVVPPPAPAPDPRGSFTFNYENDTLAGTDRYYTSGVQLAWRSPSTELPGLLRFLDGQLDALIGPGEVRWGFGLGHAIYTPRDTLSRIPDPTDRPYAGHLYGALVLQRDEGFALSTLELQAGVVGPSALGEFVQNNVHDLIRDYSANGWSRQLKDEPALNMVFERTMRTPALRVGGIEIDLLPSATFALGTVSTYAGAGATLRIGNGLEADYGAPRIRPALVGSAFFQPRQEFGWYGFVGGQGRAVLRDVFLDGNTWRNDGPSVDKRPFVGDLSAGFVVHWRGFRLAYSQVMRTEEFYGQRGGAQSFGSLALTARF</sequence>
<name>A0A1I4AYZ8_9PROT</name>
<organism evidence="2 3">
    <name type="scientific">Falsiroseomonas stagni DSM 19981</name>
    <dbReference type="NCBI Taxonomy" id="1123062"/>
    <lineage>
        <taxon>Bacteria</taxon>
        <taxon>Pseudomonadati</taxon>
        <taxon>Pseudomonadota</taxon>
        <taxon>Alphaproteobacteria</taxon>
        <taxon>Acetobacterales</taxon>
        <taxon>Roseomonadaceae</taxon>
        <taxon>Falsiroseomonas</taxon>
    </lineage>
</organism>
<dbReference type="RefSeq" id="WP_092960393.1">
    <property type="nucleotide sequence ID" value="NZ_FOSQ01000004.1"/>
</dbReference>
<keyword evidence="1" id="KW-0732">Signal</keyword>
<keyword evidence="3" id="KW-1185">Reference proteome</keyword>
<dbReference type="STRING" id="1123062.SAMN02745775_104307"/>
<dbReference type="Gene3D" id="2.40.128.140">
    <property type="entry name" value="Outer membrane protein"/>
    <property type="match status" value="1"/>
</dbReference>